<keyword evidence="5" id="KW-1185">Reference proteome</keyword>
<evidence type="ECO:0000256" key="1">
    <source>
        <dbReference type="SAM" id="MobiDB-lite"/>
    </source>
</evidence>
<sequence length="387" mass="44752">MKKFALSFSCILILTFSFAQQISLADYNRAVSFLGSNISKNIVWNTAIRPTWLRDGSGFTFSMQDSAGSHKKNYDFETGLITDSKNENGTQNGWGERRSTKRNMESESPDKAWTAFVKDYNLFIKKTGSGAEKQLSFDGAKNYEYASYYGWGEIIEGENGDRPEHFDVSWSPDGKFIQAFICDLRNAKKMYLLDWSIDTLYKPKLLSYYRGSPGDTDMVYMTPVVFNTQTGEANRLNEFRNVNSIRFEWLPDFGKALILERVRGYQKVNLFLYDVVTKSKELLYTENSETNIDNFNYRLEEEWNQIIFTSEKDGWKQLYALDLKSKKITRLTNGNYYVNDISFINKKSGDIFLLQKEKKRPTRILILLTRLISKQKNKSANTGKGKS</sequence>
<proteinExistence type="predicted"/>
<dbReference type="RefSeq" id="WP_240832005.1">
    <property type="nucleotide sequence ID" value="NZ_JAKWBL010000004.1"/>
</dbReference>
<feature type="region of interest" description="Disordered" evidence="1">
    <location>
        <begin position="82"/>
        <end position="107"/>
    </location>
</feature>
<dbReference type="Pfam" id="PF00930">
    <property type="entry name" value="DPPIV_N"/>
    <property type="match status" value="1"/>
</dbReference>
<feature type="chain" id="PRO_5046190901" evidence="2">
    <location>
        <begin position="20"/>
        <end position="387"/>
    </location>
</feature>
<dbReference type="PANTHER" id="PTHR11731">
    <property type="entry name" value="PROTEASE FAMILY S9B,C DIPEPTIDYL-PEPTIDASE IV-RELATED"/>
    <property type="match status" value="1"/>
</dbReference>
<protein>
    <submittedName>
        <fullName evidence="4">DPP IV N-terminal domain-containing protein</fullName>
    </submittedName>
</protein>
<dbReference type="SUPFAM" id="SSF82171">
    <property type="entry name" value="DPP6 N-terminal domain-like"/>
    <property type="match status" value="1"/>
</dbReference>
<reference evidence="4 5" key="1">
    <citation type="submission" date="2022-02" db="EMBL/GenBank/DDBJ databases">
        <authorList>
            <person name="Min J."/>
        </authorList>
    </citation>
    <scope>NUCLEOTIDE SEQUENCE [LARGE SCALE GENOMIC DNA]</scope>
    <source>
        <strain evidence="4 5">GR10-1</strain>
    </source>
</reference>
<dbReference type="Proteomes" id="UP001202248">
    <property type="component" value="Unassembled WGS sequence"/>
</dbReference>
<dbReference type="InterPro" id="IPR002469">
    <property type="entry name" value="Peptidase_S9B_N"/>
</dbReference>
<organism evidence="4 5">
    <name type="scientific">Niabella ginsengisoli</name>
    <dbReference type="NCBI Taxonomy" id="522298"/>
    <lineage>
        <taxon>Bacteria</taxon>
        <taxon>Pseudomonadati</taxon>
        <taxon>Bacteroidota</taxon>
        <taxon>Chitinophagia</taxon>
        <taxon>Chitinophagales</taxon>
        <taxon>Chitinophagaceae</taxon>
        <taxon>Niabella</taxon>
    </lineage>
</organism>
<dbReference type="InterPro" id="IPR050278">
    <property type="entry name" value="Serine_Prot_S9B/DPPIV"/>
</dbReference>
<dbReference type="PANTHER" id="PTHR11731:SF193">
    <property type="entry name" value="DIPEPTIDYL PEPTIDASE 9"/>
    <property type="match status" value="1"/>
</dbReference>
<dbReference type="EMBL" id="JAKWBL010000004">
    <property type="protein sequence ID" value="MCH5599987.1"/>
    <property type="molecule type" value="Genomic_DNA"/>
</dbReference>
<evidence type="ECO:0000259" key="3">
    <source>
        <dbReference type="Pfam" id="PF00930"/>
    </source>
</evidence>
<evidence type="ECO:0000256" key="2">
    <source>
        <dbReference type="SAM" id="SignalP"/>
    </source>
</evidence>
<keyword evidence="2" id="KW-0732">Signal</keyword>
<evidence type="ECO:0000313" key="4">
    <source>
        <dbReference type="EMBL" id="MCH5599987.1"/>
    </source>
</evidence>
<gene>
    <name evidence="4" type="ORF">MKP09_19760</name>
</gene>
<comment type="caution">
    <text evidence="4">The sequence shown here is derived from an EMBL/GenBank/DDBJ whole genome shotgun (WGS) entry which is preliminary data.</text>
</comment>
<feature type="domain" description="Dipeptidylpeptidase IV N-terminal" evidence="3">
    <location>
        <begin position="92"/>
        <end position="354"/>
    </location>
</feature>
<feature type="signal peptide" evidence="2">
    <location>
        <begin position="1"/>
        <end position="19"/>
    </location>
</feature>
<feature type="compositionally biased region" description="Basic and acidic residues" evidence="1">
    <location>
        <begin position="95"/>
        <end position="107"/>
    </location>
</feature>
<name>A0ABS9SNM9_9BACT</name>
<dbReference type="Gene3D" id="2.140.10.30">
    <property type="entry name" value="Dipeptidylpeptidase IV, N-terminal domain"/>
    <property type="match status" value="1"/>
</dbReference>
<evidence type="ECO:0000313" key="5">
    <source>
        <dbReference type="Proteomes" id="UP001202248"/>
    </source>
</evidence>
<accession>A0ABS9SNM9</accession>
<feature type="compositionally biased region" description="Polar residues" evidence="1">
    <location>
        <begin position="82"/>
        <end position="93"/>
    </location>
</feature>